<dbReference type="GO" id="GO:0006508">
    <property type="term" value="P:proteolysis"/>
    <property type="evidence" value="ECO:0007669"/>
    <property type="project" value="InterPro"/>
</dbReference>
<evidence type="ECO:0000313" key="7">
    <source>
        <dbReference type="Proteomes" id="UP000291286"/>
    </source>
</evidence>
<keyword evidence="3" id="KW-0732">Signal</keyword>
<dbReference type="AlphaFoldDB" id="A0A4Q8LBX3"/>
<dbReference type="InterPro" id="IPR002410">
    <property type="entry name" value="Peptidase_S33"/>
</dbReference>
<dbReference type="Pfam" id="PF00561">
    <property type="entry name" value="Abhydrolase_1"/>
    <property type="match status" value="1"/>
</dbReference>
<evidence type="ECO:0000259" key="5">
    <source>
        <dbReference type="Pfam" id="PF08386"/>
    </source>
</evidence>
<accession>A0A4Q8LBX3</accession>
<feature type="signal peptide" evidence="3">
    <location>
        <begin position="1"/>
        <end position="21"/>
    </location>
</feature>
<dbReference type="PANTHER" id="PTHR43798">
    <property type="entry name" value="MONOACYLGLYCEROL LIPASE"/>
    <property type="match status" value="1"/>
</dbReference>
<evidence type="ECO:0000256" key="3">
    <source>
        <dbReference type="SAM" id="SignalP"/>
    </source>
</evidence>
<evidence type="ECO:0000313" key="6">
    <source>
        <dbReference type="EMBL" id="TAA26349.1"/>
    </source>
</evidence>
<sequence>MQQRWWWPALLLAASVPAAQARTLGTLEFKPCTLSAPLMPASVEAQCATLQVPENRAAPGGRKIALRIGWVPAQNDTSAEPDPVFMLAGGPGQSALDTYPQLQTAFAKVNAKRHVILVDQRGTGGSNPLQCPQPDKAQDIDTPDGAGAYARSCLAQLEKKADPRFYTTGDAIADLDAVRQAIGAAKIDLVGVSYGTRVAQQYAATYPQHTRAIVLDGVAPNSLVLGNEFAQNLESALDLQFGRCANDKACADKLGNPRQRLNALMQTLRTQPPTVNFRDPVTGAARQETLHAGDVAGLVRMSAYMPLMTATLPLQFAEAAQGRYDTLAATASLIGGSLSDSMAMGMQLSVICAEDGSELAPDPRQDGSLLGNAIVEGLKAQCAVWPKGTRAANFRKPLSTDVPALLLSGQFDPVTPPRYGAEVAKSLPNARHLVLKGQGHNVIAVGCAPQLLGQFLDKADAKSLDATCLDRLTDTPPFTGFYGWDP</sequence>
<feature type="chain" id="PRO_5020473770" evidence="3">
    <location>
        <begin position="22"/>
        <end position="486"/>
    </location>
</feature>
<dbReference type="GO" id="GO:0016020">
    <property type="term" value="C:membrane"/>
    <property type="evidence" value="ECO:0007669"/>
    <property type="project" value="TreeGrafter"/>
</dbReference>
<dbReference type="SUPFAM" id="SSF53474">
    <property type="entry name" value="alpha/beta-Hydrolases"/>
    <property type="match status" value="1"/>
</dbReference>
<dbReference type="RefSeq" id="WP_130520346.1">
    <property type="nucleotide sequence ID" value="NZ_SHMA01000006.1"/>
</dbReference>
<dbReference type="InterPro" id="IPR000073">
    <property type="entry name" value="AB_hydrolase_1"/>
</dbReference>
<feature type="domain" description="AB hydrolase-1" evidence="4">
    <location>
        <begin position="83"/>
        <end position="229"/>
    </location>
</feature>
<dbReference type="EMBL" id="SHMB01000007">
    <property type="protein sequence ID" value="TAA26349.1"/>
    <property type="molecule type" value="Genomic_DNA"/>
</dbReference>
<organism evidence="6 7">
    <name type="scientific">Pseudoxanthomonas winnipegensis</name>
    <dbReference type="NCBI Taxonomy" id="2480810"/>
    <lineage>
        <taxon>Bacteria</taxon>
        <taxon>Pseudomonadati</taxon>
        <taxon>Pseudomonadota</taxon>
        <taxon>Gammaproteobacteria</taxon>
        <taxon>Lysobacterales</taxon>
        <taxon>Lysobacteraceae</taxon>
        <taxon>Pseudoxanthomonas</taxon>
    </lineage>
</organism>
<dbReference type="InterPro" id="IPR013595">
    <property type="entry name" value="Pept_S33_TAP-like_C"/>
</dbReference>
<protein>
    <submittedName>
        <fullName evidence="6">Alpha/beta hydrolase</fullName>
    </submittedName>
</protein>
<dbReference type="InterPro" id="IPR050266">
    <property type="entry name" value="AB_hydrolase_sf"/>
</dbReference>
<feature type="domain" description="Peptidase S33 tripeptidyl aminopeptidase-like C-terminal" evidence="5">
    <location>
        <begin position="371"/>
        <end position="468"/>
    </location>
</feature>
<dbReference type="PRINTS" id="PR00793">
    <property type="entry name" value="PROAMNOPTASE"/>
</dbReference>
<keyword evidence="2 6" id="KW-0378">Hydrolase</keyword>
<dbReference type="GO" id="GO:0008233">
    <property type="term" value="F:peptidase activity"/>
    <property type="evidence" value="ECO:0007669"/>
    <property type="project" value="InterPro"/>
</dbReference>
<evidence type="ECO:0000256" key="2">
    <source>
        <dbReference type="ARBA" id="ARBA00022801"/>
    </source>
</evidence>
<gene>
    <name evidence="6" type="ORF">EA661_15530</name>
</gene>
<comment type="caution">
    <text evidence="6">The sequence shown here is derived from an EMBL/GenBank/DDBJ whole genome shotgun (WGS) entry which is preliminary data.</text>
</comment>
<comment type="similarity">
    <text evidence="1">Belongs to the peptidase S33 family.</text>
</comment>
<dbReference type="InterPro" id="IPR029058">
    <property type="entry name" value="AB_hydrolase_fold"/>
</dbReference>
<dbReference type="Pfam" id="PF08386">
    <property type="entry name" value="Abhydrolase_4"/>
    <property type="match status" value="1"/>
</dbReference>
<evidence type="ECO:0000259" key="4">
    <source>
        <dbReference type="Pfam" id="PF00561"/>
    </source>
</evidence>
<dbReference type="Gene3D" id="3.40.50.1820">
    <property type="entry name" value="alpha/beta hydrolase"/>
    <property type="match status" value="1"/>
</dbReference>
<dbReference type="PANTHER" id="PTHR43798:SF27">
    <property type="entry name" value="HYDROLASE ALPHA_BETA HYDROLASE FOLD FAMILY"/>
    <property type="match status" value="1"/>
</dbReference>
<evidence type="ECO:0000256" key="1">
    <source>
        <dbReference type="ARBA" id="ARBA00010088"/>
    </source>
</evidence>
<dbReference type="Proteomes" id="UP000291286">
    <property type="component" value="Unassembled WGS sequence"/>
</dbReference>
<reference evidence="6 7" key="1">
    <citation type="submission" date="2019-02" db="EMBL/GenBank/DDBJ databases">
        <title>WGS of Pseudoxanthomonas species novum from clinical isolates.</title>
        <authorList>
            <person name="Bernier A.-M."/>
            <person name="Bernard K."/>
            <person name="Vachon A."/>
        </authorList>
    </citation>
    <scope>NUCLEOTIDE SEQUENCE [LARGE SCALE GENOMIC DNA]</scope>
    <source>
        <strain evidence="6 7">NML171202</strain>
    </source>
</reference>
<proteinExistence type="inferred from homology"/>
<name>A0A4Q8LBX3_9GAMM</name>